<evidence type="ECO:0000313" key="1">
    <source>
        <dbReference type="EMBL" id="KAI6082593.1"/>
    </source>
</evidence>
<accession>A0ACC0CQE4</accession>
<name>A0ACC0CQE4_9PEZI</name>
<dbReference type="Proteomes" id="UP001497680">
    <property type="component" value="Unassembled WGS sequence"/>
</dbReference>
<keyword evidence="2" id="KW-1185">Reference proteome</keyword>
<comment type="caution">
    <text evidence="1">The sequence shown here is derived from an EMBL/GenBank/DDBJ whole genome shotgun (WGS) entry which is preliminary data.</text>
</comment>
<organism evidence="1 2">
    <name type="scientific">Hypoxylon rubiginosum</name>
    <dbReference type="NCBI Taxonomy" id="110542"/>
    <lineage>
        <taxon>Eukaryota</taxon>
        <taxon>Fungi</taxon>
        <taxon>Dikarya</taxon>
        <taxon>Ascomycota</taxon>
        <taxon>Pezizomycotina</taxon>
        <taxon>Sordariomycetes</taxon>
        <taxon>Xylariomycetidae</taxon>
        <taxon>Xylariales</taxon>
        <taxon>Hypoxylaceae</taxon>
        <taxon>Hypoxylon</taxon>
    </lineage>
</organism>
<sequence>MCRINQTDLGADDVVQLREEELATVTMLPIVTEFKDQITTAICNHLKSCDGLEVTIEIDAAKDIPYKAFWARVDPKEVIPQDTDEWDVAQRRMGSPIMWVYFP</sequence>
<evidence type="ECO:0000313" key="2">
    <source>
        <dbReference type="Proteomes" id="UP001497680"/>
    </source>
</evidence>
<proteinExistence type="predicted"/>
<gene>
    <name evidence="1" type="ORF">F4821DRAFT_263798</name>
</gene>
<reference evidence="1 2" key="1">
    <citation type="journal article" date="2022" name="New Phytol.">
        <title>Ecological generalism drives hyperdiversity of secondary metabolite gene clusters in xylarialean endophytes.</title>
        <authorList>
            <person name="Franco M.E.E."/>
            <person name="Wisecaver J.H."/>
            <person name="Arnold A.E."/>
            <person name="Ju Y.M."/>
            <person name="Slot J.C."/>
            <person name="Ahrendt S."/>
            <person name="Moore L.P."/>
            <person name="Eastman K.E."/>
            <person name="Scott K."/>
            <person name="Konkel Z."/>
            <person name="Mondo S.J."/>
            <person name="Kuo A."/>
            <person name="Hayes R.D."/>
            <person name="Haridas S."/>
            <person name="Andreopoulos B."/>
            <person name="Riley R."/>
            <person name="LaButti K."/>
            <person name="Pangilinan J."/>
            <person name="Lipzen A."/>
            <person name="Amirebrahimi M."/>
            <person name="Yan J."/>
            <person name="Adam C."/>
            <person name="Keymanesh K."/>
            <person name="Ng V."/>
            <person name="Louie K."/>
            <person name="Northen T."/>
            <person name="Drula E."/>
            <person name="Henrissat B."/>
            <person name="Hsieh H.M."/>
            <person name="Youens-Clark K."/>
            <person name="Lutzoni F."/>
            <person name="Miadlikowska J."/>
            <person name="Eastwood D.C."/>
            <person name="Hamelin R.C."/>
            <person name="Grigoriev I.V."/>
            <person name="U'Ren J.M."/>
        </authorList>
    </citation>
    <scope>NUCLEOTIDE SEQUENCE [LARGE SCALE GENOMIC DNA]</scope>
    <source>
        <strain evidence="1 2">ER1909</strain>
    </source>
</reference>
<dbReference type="EMBL" id="MU394368">
    <property type="protein sequence ID" value="KAI6082593.1"/>
    <property type="molecule type" value="Genomic_DNA"/>
</dbReference>
<protein>
    <submittedName>
        <fullName evidence="1">Uncharacterized protein</fullName>
    </submittedName>
</protein>